<reference evidence="2 3" key="1">
    <citation type="submission" date="2014-02" db="EMBL/GenBank/DDBJ databases">
        <title>The genome sequence of Colletotrichum nymphaeae SA-01.</title>
        <authorList>
            <person name="Baroncelli R."/>
            <person name="Thon M.R."/>
        </authorList>
    </citation>
    <scope>NUCLEOTIDE SEQUENCE [LARGE SCALE GENOMIC DNA]</scope>
    <source>
        <strain evidence="2 3">SA-01</strain>
    </source>
</reference>
<comment type="caution">
    <text evidence="2">The sequence shown here is derived from an EMBL/GenBank/DDBJ whole genome shotgun (WGS) entry which is preliminary data.</text>
</comment>
<keyword evidence="3" id="KW-1185">Reference proteome</keyword>
<sequence length="529" mass="58061">MSSQLTNSLGSKGAGKVLAEIDTASKTSESEKAFSILKGPFGAFRSVKRREVPPTQLSPSPTLSEHDISLLVDPGHGGFQPQTDQQEAFGMNWSEDELEGSFQSFLGCLDLMIAQDDSITASDPFSASMPELQADFSVDILPMSWPEHVEDTNFETDRDTIVPATNAAETDNKFAPSHADAVAIVTISPASSCLGASTSLSKVPEQAQALLRYYKSHVGSTKTSGQGKFKSAWQLLFLPCAFETFAELVIAEATYPFWDSETESDRTSLPEFEAIASNSFHIREESLNTGLDPNEEKSKTVGYTDIHLESQGLWRETLHSNIHGIPESLMTLLAQTIQLSNEKDHLETRARNNPKLASDLKTHVKTLEGRIWTWSVESEIAVLSVAGKSQPIDNGGNLITQPSIQSMVQAMHRALIIYFYRQIHDVSAMLLQNVIHQALGNLESCLDSMVRGDDFALGIMWTVYICARESISPELQERALKCISITDARGLHLTSKPSAEAVSLLWEKREPLKSSIGHGVFLKETLCLG</sequence>
<dbReference type="Pfam" id="PF11951">
    <property type="entry name" value="Fungal_trans_2"/>
    <property type="match status" value="1"/>
</dbReference>
<dbReference type="Proteomes" id="UP000070054">
    <property type="component" value="Unassembled WGS sequence"/>
</dbReference>
<evidence type="ECO:0000256" key="1">
    <source>
        <dbReference type="ARBA" id="ARBA00023242"/>
    </source>
</evidence>
<proteinExistence type="predicted"/>
<dbReference type="AlphaFoldDB" id="A0A135TET8"/>
<accession>A0A135TET8</accession>
<evidence type="ECO:0000313" key="2">
    <source>
        <dbReference type="EMBL" id="KXH46640.1"/>
    </source>
</evidence>
<dbReference type="InterPro" id="IPR021858">
    <property type="entry name" value="Fun_TF"/>
</dbReference>
<protein>
    <recommendedName>
        <fullName evidence="4">C6 transcription factor</fullName>
    </recommendedName>
</protein>
<organism evidence="2 3">
    <name type="scientific">Colletotrichum nymphaeae SA-01</name>
    <dbReference type="NCBI Taxonomy" id="1460502"/>
    <lineage>
        <taxon>Eukaryota</taxon>
        <taxon>Fungi</taxon>
        <taxon>Dikarya</taxon>
        <taxon>Ascomycota</taxon>
        <taxon>Pezizomycotina</taxon>
        <taxon>Sordariomycetes</taxon>
        <taxon>Hypocreomycetidae</taxon>
        <taxon>Glomerellales</taxon>
        <taxon>Glomerellaceae</taxon>
        <taxon>Colletotrichum</taxon>
        <taxon>Colletotrichum acutatum species complex</taxon>
    </lineage>
</organism>
<dbReference type="EMBL" id="JEMN01001141">
    <property type="protein sequence ID" value="KXH46640.1"/>
    <property type="molecule type" value="Genomic_DNA"/>
</dbReference>
<name>A0A135TET8_9PEZI</name>
<dbReference type="OrthoDB" id="3477330at2759"/>
<gene>
    <name evidence="2" type="ORF">CNYM01_09939</name>
</gene>
<keyword evidence="1" id="KW-0539">Nucleus</keyword>
<evidence type="ECO:0000313" key="3">
    <source>
        <dbReference type="Proteomes" id="UP000070054"/>
    </source>
</evidence>
<evidence type="ECO:0008006" key="4">
    <source>
        <dbReference type="Google" id="ProtNLM"/>
    </source>
</evidence>